<sequence>MKQIFLALIILLPASILFSQSTEVTIPGSQTRKFTSKIVNGQEYVLQISLPSGYDKSDKKYPVVYLMDSQWDFPLLTALYGQQYYDGFIPELIIVGITWGGNHPNPDSLRSRDYTPTNEKRLPQSGGADQFLSVIKNEVFPLIESNYSTDTNDRTLVGCSLGGLFTMYTLFTHPGMFNRYVAASPAFMWDNNILNKYEEQYHANTSNPSATLFMCVGGVETSVPGFEKLTSLLNNRHYTNLRIESKVLENTGHSGTKGEGYARGLQFVFKRPSLQLSSNILEQYKGSYKMSDGTTAQIKPGNGSLVATVGNSTFKLLAASETDFYITSSFLKIHFEKDDKSNVSGFRLERYGNSEFVNKIK</sequence>
<gene>
    <name evidence="5" type="ORF">SAMN05444277_111124</name>
</gene>
<evidence type="ECO:0000259" key="4">
    <source>
        <dbReference type="Pfam" id="PF11954"/>
    </source>
</evidence>
<feature type="chain" id="PRO_5011521945" description="Peptidase S12 Pab87-related C-terminal domain-containing protein" evidence="3">
    <location>
        <begin position="22"/>
        <end position="361"/>
    </location>
</feature>
<dbReference type="EMBL" id="FOXQ01000011">
    <property type="protein sequence ID" value="SFQ42145.1"/>
    <property type="molecule type" value="Genomic_DNA"/>
</dbReference>
<evidence type="ECO:0000313" key="5">
    <source>
        <dbReference type="EMBL" id="SFQ42145.1"/>
    </source>
</evidence>
<evidence type="ECO:0000256" key="1">
    <source>
        <dbReference type="ARBA" id="ARBA00005622"/>
    </source>
</evidence>
<evidence type="ECO:0000256" key="3">
    <source>
        <dbReference type="SAM" id="SignalP"/>
    </source>
</evidence>
<dbReference type="PANTHER" id="PTHR40841:SF2">
    <property type="entry name" value="SIDEROPHORE-DEGRADING ESTERASE (EUROFUNG)"/>
    <property type="match status" value="1"/>
</dbReference>
<feature type="domain" description="Peptidase S12 Pab87-related C-terminal" evidence="4">
    <location>
        <begin position="275"/>
        <end position="349"/>
    </location>
</feature>
<dbReference type="Gene3D" id="3.40.50.1820">
    <property type="entry name" value="alpha/beta hydrolase"/>
    <property type="match status" value="1"/>
</dbReference>
<dbReference type="Pfam" id="PF11954">
    <property type="entry name" value="DUF3471"/>
    <property type="match status" value="1"/>
</dbReference>
<organism evidence="5 6">
    <name type="scientific">Parafilimonas terrae</name>
    <dbReference type="NCBI Taxonomy" id="1465490"/>
    <lineage>
        <taxon>Bacteria</taxon>
        <taxon>Pseudomonadati</taxon>
        <taxon>Bacteroidota</taxon>
        <taxon>Chitinophagia</taxon>
        <taxon>Chitinophagales</taxon>
        <taxon>Chitinophagaceae</taxon>
        <taxon>Parafilimonas</taxon>
    </lineage>
</organism>
<name>A0A1I5YD45_9BACT</name>
<protein>
    <recommendedName>
        <fullName evidence="4">Peptidase S12 Pab87-related C-terminal domain-containing protein</fullName>
    </recommendedName>
</protein>
<dbReference type="GO" id="GO:0016788">
    <property type="term" value="F:hydrolase activity, acting on ester bonds"/>
    <property type="evidence" value="ECO:0007669"/>
    <property type="project" value="TreeGrafter"/>
</dbReference>
<accession>A0A1I5YD45</accession>
<evidence type="ECO:0000256" key="2">
    <source>
        <dbReference type="ARBA" id="ARBA00022801"/>
    </source>
</evidence>
<feature type="signal peptide" evidence="3">
    <location>
        <begin position="1"/>
        <end position="21"/>
    </location>
</feature>
<dbReference type="InterPro" id="IPR029058">
    <property type="entry name" value="AB_hydrolase_fold"/>
</dbReference>
<reference evidence="5 6" key="1">
    <citation type="submission" date="2016-10" db="EMBL/GenBank/DDBJ databases">
        <authorList>
            <person name="de Groot N.N."/>
        </authorList>
    </citation>
    <scope>NUCLEOTIDE SEQUENCE [LARGE SCALE GENOMIC DNA]</scope>
    <source>
        <strain evidence="5 6">DSM 28286</strain>
    </source>
</reference>
<dbReference type="PANTHER" id="PTHR40841">
    <property type="entry name" value="SIDEROPHORE TRIACETYLFUSARININE C ESTERASE"/>
    <property type="match status" value="1"/>
</dbReference>
<dbReference type="RefSeq" id="WP_090661124.1">
    <property type="nucleotide sequence ID" value="NZ_FOXQ01000011.1"/>
</dbReference>
<dbReference type="InterPro" id="IPR052558">
    <property type="entry name" value="Siderophore_Hydrolase_D"/>
</dbReference>
<keyword evidence="2" id="KW-0378">Hydrolase</keyword>
<dbReference type="STRING" id="1465490.SAMN05444277_111124"/>
<dbReference type="SUPFAM" id="SSF53474">
    <property type="entry name" value="alpha/beta-Hydrolases"/>
    <property type="match status" value="1"/>
</dbReference>
<dbReference type="Pfam" id="PF00756">
    <property type="entry name" value="Esterase"/>
    <property type="match status" value="1"/>
</dbReference>
<keyword evidence="3" id="KW-0732">Signal</keyword>
<dbReference type="InterPro" id="IPR000801">
    <property type="entry name" value="Esterase-like"/>
</dbReference>
<evidence type="ECO:0000313" key="6">
    <source>
        <dbReference type="Proteomes" id="UP000199031"/>
    </source>
</evidence>
<dbReference type="InterPro" id="IPR021860">
    <property type="entry name" value="Peptidase_S12_Pab87-rel_C"/>
</dbReference>
<dbReference type="OrthoDB" id="9784036at2"/>
<comment type="similarity">
    <text evidence="1">Belongs to the esterase D family.</text>
</comment>
<proteinExistence type="inferred from homology"/>
<keyword evidence="6" id="KW-1185">Reference proteome</keyword>
<dbReference type="Proteomes" id="UP000199031">
    <property type="component" value="Unassembled WGS sequence"/>
</dbReference>
<dbReference type="AlphaFoldDB" id="A0A1I5YD45"/>